<reference evidence="4" key="1">
    <citation type="submission" date="2023-03" db="EMBL/GenBank/DDBJ databases">
        <authorList>
            <person name="Julca I."/>
        </authorList>
    </citation>
    <scope>NUCLEOTIDE SEQUENCE</scope>
</reference>
<feature type="compositionally biased region" description="Basic and acidic residues" evidence="1">
    <location>
        <begin position="19"/>
        <end position="28"/>
    </location>
</feature>
<proteinExistence type="predicted"/>
<dbReference type="Pfam" id="PF03478">
    <property type="entry name" value="Beta-prop_KIB1-4"/>
    <property type="match status" value="1"/>
</dbReference>
<dbReference type="PANTHER" id="PTHR33127:SF5">
    <property type="entry name" value="TRANSMEMBRANE PROTEIN"/>
    <property type="match status" value="1"/>
</dbReference>
<evidence type="ECO:0000313" key="5">
    <source>
        <dbReference type="Proteomes" id="UP001161247"/>
    </source>
</evidence>
<evidence type="ECO:0000256" key="1">
    <source>
        <dbReference type="SAM" id="MobiDB-lite"/>
    </source>
</evidence>
<dbReference type="Gene3D" id="1.20.1280.50">
    <property type="match status" value="1"/>
</dbReference>
<dbReference type="Proteomes" id="UP001161247">
    <property type="component" value="Chromosome 4"/>
</dbReference>
<protein>
    <submittedName>
        <fullName evidence="4">OLC1v1002647C1</fullName>
    </submittedName>
</protein>
<gene>
    <name evidence="4" type="ORF">OLC1_LOCUS13054</name>
</gene>
<feature type="region of interest" description="Disordered" evidence="1">
    <location>
        <begin position="1"/>
        <end position="28"/>
    </location>
</feature>
<dbReference type="InterPro" id="IPR036047">
    <property type="entry name" value="F-box-like_dom_sf"/>
</dbReference>
<organism evidence="4 5">
    <name type="scientific">Oldenlandia corymbosa var. corymbosa</name>
    <dbReference type="NCBI Taxonomy" id="529605"/>
    <lineage>
        <taxon>Eukaryota</taxon>
        <taxon>Viridiplantae</taxon>
        <taxon>Streptophyta</taxon>
        <taxon>Embryophyta</taxon>
        <taxon>Tracheophyta</taxon>
        <taxon>Spermatophyta</taxon>
        <taxon>Magnoliopsida</taxon>
        <taxon>eudicotyledons</taxon>
        <taxon>Gunneridae</taxon>
        <taxon>Pentapetalae</taxon>
        <taxon>asterids</taxon>
        <taxon>lamiids</taxon>
        <taxon>Gentianales</taxon>
        <taxon>Rubiaceae</taxon>
        <taxon>Rubioideae</taxon>
        <taxon>Spermacoceae</taxon>
        <taxon>Hedyotis-Oldenlandia complex</taxon>
        <taxon>Oldenlandia</taxon>
    </lineage>
</organism>
<dbReference type="SUPFAM" id="SSF81383">
    <property type="entry name" value="F-box domain"/>
    <property type="match status" value="1"/>
</dbReference>
<feature type="domain" description="KIB1-4 beta-propeller" evidence="3">
    <location>
        <begin position="113"/>
        <end position="336"/>
    </location>
</feature>
<evidence type="ECO:0000313" key="4">
    <source>
        <dbReference type="EMBL" id="CAI9104040.1"/>
    </source>
</evidence>
<keyword evidence="5" id="KW-1185">Reference proteome</keyword>
<dbReference type="PANTHER" id="PTHR33127">
    <property type="entry name" value="TRANSMEMBRANE PROTEIN"/>
    <property type="match status" value="1"/>
</dbReference>
<dbReference type="EMBL" id="OX459121">
    <property type="protein sequence ID" value="CAI9104040.1"/>
    <property type="molecule type" value="Genomic_DNA"/>
</dbReference>
<dbReference type="Pfam" id="PF00646">
    <property type="entry name" value="F-box"/>
    <property type="match status" value="1"/>
</dbReference>
<name>A0AAV1DAI2_OLDCO</name>
<sequence>MSTIGSERMVKVTGDQIQEEERQSHERSSWSDAPVDILRSILCRLFVGDAATFSAVCKSWRLVTIVRSTIPPPVPNPNDELTTCPYLLLSNKFFHPLYNASFQKMDIQKLPKGIVHVANYGWLLIARGRSIMFFYHPFTNRRIDLPDIGPLNSFKLITFSSPPNSPDCEIVRIRRDVSDKIVVETMKRGKAEFSTSLVFRDAGSFELSRCNPVFYRGKYYFIGSEGNLVIYDPKRSKPRRTGSPKHMWGHVSYNDCQYYMFEGEGDLWAVFVAGRGKELCVCKLNMEKMIWEMVHNLKGRMIFVSRTSSFIERTNVRGADNKIYFPKFRENNVLFYSLATKKFHTFERGSSYDSYHNSKQMLLSVWIKIDPHHVEISEEGISW</sequence>
<dbReference type="InterPro" id="IPR001810">
    <property type="entry name" value="F-box_dom"/>
</dbReference>
<evidence type="ECO:0000259" key="2">
    <source>
        <dbReference type="Pfam" id="PF00646"/>
    </source>
</evidence>
<dbReference type="InterPro" id="IPR005174">
    <property type="entry name" value="KIB1-4_b-propeller"/>
</dbReference>
<dbReference type="SUPFAM" id="SSF101898">
    <property type="entry name" value="NHL repeat"/>
    <property type="match status" value="1"/>
</dbReference>
<dbReference type="AlphaFoldDB" id="A0AAV1DAI2"/>
<feature type="domain" description="F-box" evidence="2">
    <location>
        <begin position="34"/>
        <end position="61"/>
    </location>
</feature>
<accession>A0AAV1DAI2</accession>
<evidence type="ECO:0000259" key="3">
    <source>
        <dbReference type="Pfam" id="PF03478"/>
    </source>
</evidence>